<evidence type="ECO:0000313" key="1">
    <source>
        <dbReference type="EMBL" id="KAF5916403.1"/>
    </source>
</evidence>
<gene>
    <name evidence="1" type="ORF">HPG69_017638</name>
</gene>
<accession>A0A7J7EL26</accession>
<name>A0A7J7EL26_DICBM</name>
<evidence type="ECO:0000313" key="2">
    <source>
        <dbReference type="Proteomes" id="UP000551758"/>
    </source>
</evidence>
<sequence>MPSLEEWMLSSPKKGRQIITPHDRYRLGSLLPLHMRQTYLKRDNFRETEIASFYLMKEDVLA</sequence>
<proteinExistence type="predicted"/>
<protein>
    <submittedName>
        <fullName evidence="1">Uncharacterized protein</fullName>
    </submittedName>
</protein>
<organism evidence="1 2">
    <name type="scientific">Diceros bicornis minor</name>
    <name type="common">South-central black rhinoceros</name>
    <dbReference type="NCBI Taxonomy" id="77932"/>
    <lineage>
        <taxon>Eukaryota</taxon>
        <taxon>Metazoa</taxon>
        <taxon>Chordata</taxon>
        <taxon>Craniata</taxon>
        <taxon>Vertebrata</taxon>
        <taxon>Euteleostomi</taxon>
        <taxon>Mammalia</taxon>
        <taxon>Eutheria</taxon>
        <taxon>Laurasiatheria</taxon>
        <taxon>Perissodactyla</taxon>
        <taxon>Rhinocerotidae</taxon>
        <taxon>Diceros</taxon>
    </lineage>
</organism>
<dbReference type="Proteomes" id="UP000551758">
    <property type="component" value="Unassembled WGS sequence"/>
</dbReference>
<comment type="caution">
    <text evidence="1">The sequence shown here is derived from an EMBL/GenBank/DDBJ whole genome shotgun (WGS) entry which is preliminary data.</text>
</comment>
<reference evidence="1 2" key="1">
    <citation type="journal article" date="2020" name="Mol. Biol. Evol.">
        <title>Interspecific Gene Flow and the Evolution of Specialization in Black and White Rhinoceros.</title>
        <authorList>
            <person name="Moodley Y."/>
            <person name="Westbury M.V."/>
            <person name="Russo I.M."/>
            <person name="Gopalakrishnan S."/>
            <person name="Rakotoarivelo A."/>
            <person name="Olsen R.A."/>
            <person name="Prost S."/>
            <person name="Tunstall T."/>
            <person name="Ryder O.A."/>
            <person name="Dalen L."/>
            <person name="Bruford M.W."/>
        </authorList>
    </citation>
    <scope>NUCLEOTIDE SEQUENCE [LARGE SCALE GENOMIC DNA]</scope>
    <source>
        <strain evidence="1">SBR-YM</strain>
        <tissue evidence="1">Skin</tissue>
    </source>
</reference>
<dbReference type="EMBL" id="JACDTQ010002715">
    <property type="protein sequence ID" value="KAF5916403.1"/>
    <property type="molecule type" value="Genomic_DNA"/>
</dbReference>
<keyword evidence="2" id="KW-1185">Reference proteome</keyword>
<dbReference type="AlphaFoldDB" id="A0A7J7EL26"/>